<dbReference type="AlphaFoldDB" id="A0A8T0FVQ6"/>
<dbReference type="InterPro" id="IPR018502">
    <property type="entry name" value="Annexin_repeat"/>
</dbReference>
<accession>A0A8T0FVQ6</accession>
<dbReference type="GO" id="GO:0005509">
    <property type="term" value="F:calcium ion binding"/>
    <property type="evidence" value="ECO:0007669"/>
    <property type="project" value="InterPro"/>
</dbReference>
<evidence type="ECO:0000256" key="3">
    <source>
        <dbReference type="ARBA" id="ARBA00022837"/>
    </source>
</evidence>
<evidence type="ECO:0000313" key="6">
    <source>
        <dbReference type="EMBL" id="KAF8793739.1"/>
    </source>
</evidence>
<keyword evidence="5" id="KW-0111">Calcium/phospholipid-binding</keyword>
<proteinExistence type="inferred from homology"/>
<dbReference type="SMART" id="SM00335">
    <property type="entry name" value="ANX"/>
    <property type="match status" value="4"/>
</dbReference>
<dbReference type="Proteomes" id="UP000807504">
    <property type="component" value="Unassembled WGS sequence"/>
</dbReference>
<evidence type="ECO:0000256" key="4">
    <source>
        <dbReference type="ARBA" id="ARBA00023216"/>
    </source>
</evidence>
<comment type="caution">
    <text evidence="6">The sequence shown here is derived from an EMBL/GenBank/DDBJ whole genome shotgun (WGS) entry which is preliminary data.</text>
</comment>
<evidence type="ECO:0000256" key="2">
    <source>
        <dbReference type="ARBA" id="ARBA00022737"/>
    </source>
</evidence>
<keyword evidence="7" id="KW-1185">Reference proteome</keyword>
<protein>
    <submittedName>
        <fullName evidence="6">Annexin-B12 like protein</fullName>
    </submittedName>
</protein>
<comment type="similarity">
    <text evidence="1">Belongs to the annexin family.</text>
</comment>
<dbReference type="Pfam" id="PF00191">
    <property type="entry name" value="Annexin"/>
    <property type="match status" value="4"/>
</dbReference>
<dbReference type="PROSITE" id="PS51897">
    <property type="entry name" value="ANNEXIN_2"/>
    <property type="match status" value="3"/>
</dbReference>
<evidence type="ECO:0000313" key="7">
    <source>
        <dbReference type="Proteomes" id="UP000807504"/>
    </source>
</evidence>
<dbReference type="Gene3D" id="1.10.220.10">
    <property type="entry name" value="Annexin"/>
    <property type="match status" value="4"/>
</dbReference>
<evidence type="ECO:0000256" key="5">
    <source>
        <dbReference type="ARBA" id="ARBA00023302"/>
    </source>
</evidence>
<reference evidence="6" key="1">
    <citation type="journal article" date="2020" name="bioRxiv">
        <title>Chromosome-level reference genome of the European wasp spider Argiope bruennichi: a resource for studies on range expansion and evolutionary adaptation.</title>
        <authorList>
            <person name="Sheffer M.M."/>
            <person name="Hoppe A."/>
            <person name="Krehenwinkel H."/>
            <person name="Uhl G."/>
            <person name="Kuss A.W."/>
            <person name="Jensen L."/>
            <person name="Jensen C."/>
            <person name="Gillespie R.G."/>
            <person name="Hoff K.J."/>
            <person name="Prost S."/>
        </authorList>
    </citation>
    <scope>NUCLEOTIDE SEQUENCE</scope>
</reference>
<dbReference type="FunFam" id="1.10.220.10:FF:000004">
    <property type="entry name" value="Annexin"/>
    <property type="match status" value="1"/>
</dbReference>
<sequence>MTDTRSRGTILPVTNFNAEKVASRLRRAMRGIGTDEKVIIDVLTSHSNVQRQIIKKKYKVMYGTSLEEDIKAELGGHFEDVCLALLTPVAEYIVECLHSALKGYRADENCIIEILVSLEYMELRYIKAVFKEKYKHDLGEFLSSGLRGDIQKLVSALTDKDREYFAEVDHELAVMEAHHLYDAGLSKSWGSDQDLFITVLATRSREQLRATIAAYEKISGHLMEEAIKSEFGGNIKHALLAIVECIDNRPAFFARQLHEALNGPGTDDKTVIRILVSRSEIDLSDIQEWYHMKDFGSRFNRISWDLNTIKHGCMAVGIPPVTTESFFLRNISQSTFPTKYIQHYPSNTIKKLSNTQNQKPPFRSSKFILNEGQCLTDLSGEQMA</sequence>
<reference evidence="6" key="2">
    <citation type="submission" date="2020-06" db="EMBL/GenBank/DDBJ databases">
        <authorList>
            <person name="Sheffer M."/>
        </authorList>
    </citation>
    <scope>NUCLEOTIDE SEQUENCE</scope>
</reference>
<name>A0A8T0FVQ6_ARGBR</name>
<dbReference type="PRINTS" id="PR00196">
    <property type="entry name" value="ANNEXIN"/>
</dbReference>
<keyword evidence="3" id="KW-0106">Calcium</keyword>
<keyword evidence="2" id="KW-0677">Repeat</keyword>
<dbReference type="GO" id="GO:0005737">
    <property type="term" value="C:cytoplasm"/>
    <property type="evidence" value="ECO:0007669"/>
    <property type="project" value="TreeGrafter"/>
</dbReference>
<gene>
    <name evidence="6" type="ORF">HNY73_001784</name>
</gene>
<dbReference type="PANTHER" id="PTHR10502">
    <property type="entry name" value="ANNEXIN"/>
    <property type="match status" value="1"/>
</dbReference>
<dbReference type="SUPFAM" id="SSF47874">
    <property type="entry name" value="Annexin"/>
    <property type="match status" value="1"/>
</dbReference>
<organism evidence="6 7">
    <name type="scientific">Argiope bruennichi</name>
    <name type="common">Wasp spider</name>
    <name type="synonym">Aranea bruennichi</name>
    <dbReference type="NCBI Taxonomy" id="94029"/>
    <lineage>
        <taxon>Eukaryota</taxon>
        <taxon>Metazoa</taxon>
        <taxon>Ecdysozoa</taxon>
        <taxon>Arthropoda</taxon>
        <taxon>Chelicerata</taxon>
        <taxon>Arachnida</taxon>
        <taxon>Araneae</taxon>
        <taxon>Araneomorphae</taxon>
        <taxon>Entelegynae</taxon>
        <taxon>Araneoidea</taxon>
        <taxon>Araneidae</taxon>
        <taxon>Argiope</taxon>
    </lineage>
</organism>
<dbReference type="EMBL" id="JABXBU010000002">
    <property type="protein sequence ID" value="KAF8793739.1"/>
    <property type="molecule type" value="Genomic_DNA"/>
</dbReference>
<dbReference type="InterPro" id="IPR001464">
    <property type="entry name" value="Annexin"/>
</dbReference>
<evidence type="ECO:0000256" key="1">
    <source>
        <dbReference type="ARBA" id="ARBA00007831"/>
    </source>
</evidence>
<dbReference type="PANTHER" id="PTHR10502:SF177">
    <property type="entry name" value="ANNEXIN B10"/>
    <property type="match status" value="1"/>
</dbReference>
<dbReference type="GO" id="GO:0005544">
    <property type="term" value="F:calcium-dependent phospholipid binding"/>
    <property type="evidence" value="ECO:0007669"/>
    <property type="project" value="UniProtKB-KW"/>
</dbReference>
<dbReference type="GO" id="GO:0001786">
    <property type="term" value="F:phosphatidylserine binding"/>
    <property type="evidence" value="ECO:0007669"/>
    <property type="project" value="TreeGrafter"/>
</dbReference>
<dbReference type="GO" id="GO:0012506">
    <property type="term" value="C:vesicle membrane"/>
    <property type="evidence" value="ECO:0007669"/>
    <property type="project" value="TreeGrafter"/>
</dbReference>
<dbReference type="InterPro" id="IPR037104">
    <property type="entry name" value="Annexin_sf"/>
</dbReference>
<keyword evidence="4" id="KW-0041">Annexin</keyword>
<dbReference type="FunFam" id="1.10.220.10:FF:000002">
    <property type="entry name" value="Annexin"/>
    <property type="match status" value="1"/>
</dbReference>
<dbReference type="GO" id="GO:0005634">
    <property type="term" value="C:nucleus"/>
    <property type="evidence" value="ECO:0007669"/>
    <property type="project" value="TreeGrafter"/>
</dbReference>
<dbReference type="GO" id="GO:0005886">
    <property type="term" value="C:plasma membrane"/>
    <property type="evidence" value="ECO:0007669"/>
    <property type="project" value="TreeGrafter"/>
</dbReference>